<evidence type="ECO:0000313" key="12">
    <source>
        <dbReference type="Proteomes" id="UP000027493"/>
    </source>
</evidence>
<dbReference type="Pfam" id="PF00940">
    <property type="entry name" value="RNA_pol"/>
    <property type="match status" value="1"/>
</dbReference>
<reference evidence="11 12" key="1">
    <citation type="submission" date="2014-03" db="EMBL/GenBank/DDBJ databases">
        <title>Isolation and characterization of bacteriophages infecting R. solanacearum from Thailand.</title>
        <authorList>
            <person name="Narulita E."/>
            <person name="Kawasaki T."/>
            <person name="Fujie M."/>
            <person name="Yamada T."/>
        </authorList>
    </citation>
    <scope>NUCLEOTIDE SEQUENCE [LARGE SCALE GENOMIC DNA]</scope>
</reference>
<dbReference type="SMART" id="SM01311">
    <property type="entry name" value="RPOL_N"/>
    <property type="match status" value="1"/>
</dbReference>
<dbReference type="Gene3D" id="1.10.1320.10">
    <property type="entry name" value="DNA-directed RNA polymerase, N-terminal domain"/>
    <property type="match status" value="1"/>
</dbReference>
<keyword evidence="12" id="KW-1185">Reference proteome</keyword>
<comment type="similarity">
    <text evidence="1 9">Belongs to the phage and mitochondrial RNA polymerase family.</text>
</comment>
<dbReference type="GO" id="GO:0003677">
    <property type="term" value="F:DNA binding"/>
    <property type="evidence" value="ECO:0007669"/>
    <property type="project" value="InterPro"/>
</dbReference>
<evidence type="ECO:0000256" key="7">
    <source>
        <dbReference type="ARBA" id="ARBA00023314"/>
    </source>
</evidence>
<dbReference type="PROSITE" id="PS00900">
    <property type="entry name" value="RNA_POL_PHAGE_1"/>
    <property type="match status" value="1"/>
</dbReference>
<dbReference type="EC" id="2.7.7.6" evidence="2 9"/>
<accession>A0A068Q5R3</accession>
<evidence type="ECO:0000256" key="5">
    <source>
        <dbReference type="ARBA" id="ARBA00022695"/>
    </source>
</evidence>
<evidence type="ECO:0000313" key="11">
    <source>
        <dbReference type="EMBL" id="BAP15831.1"/>
    </source>
</evidence>
<dbReference type="PROSITE" id="PS00489">
    <property type="entry name" value="RNA_POL_PHAGE_2"/>
    <property type="match status" value="1"/>
</dbReference>
<dbReference type="KEGG" id="vg:26642946"/>
<dbReference type="GO" id="GO:0000428">
    <property type="term" value="C:DNA-directed RNA polymerase complex"/>
    <property type="evidence" value="ECO:0007669"/>
    <property type="project" value="UniProtKB-KW"/>
</dbReference>
<feature type="domain" description="DNA-directed RNA polymerase N-terminal" evidence="10">
    <location>
        <begin position="1"/>
        <end position="295"/>
    </location>
</feature>
<protein>
    <recommendedName>
        <fullName evidence="2 9">DNA-directed RNA polymerase</fullName>
        <ecNumber evidence="2 9">2.7.7.6</ecNumber>
    </recommendedName>
</protein>
<dbReference type="OrthoDB" id="309at10239"/>
<dbReference type="PANTHER" id="PTHR10102">
    <property type="entry name" value="DNA-DIRECTED RNA POLYMERASE, MITOCHONDRIAL"/>
    <property type="match status" value="1"/>
</dbReference>
<dbReference type="InterPro" id="IPR043502">
    <property type="entry name" value="DNA/RNA_pol_sf"/>
</dbReference>
<evidence type="ECO:0000256" key="8">
    <source>
        <dbReference type="ARBA" id="ARBA00048552"/>
    </source>
</evidence>
<dbReference type="InterPro" id="IPR046950">
    <property type="entry name" value="DNA-dir_Rpol_C_phage-type"/>
</dbReference>
<dbReference type="GO" id="GO:0003899">
    <property type="term" value="F:DNA-directed RNA polymerase activity"/>
    <property type="evidence" value="ECO:0007669"/>
    <property type="project" value="UniProtKB-EC"/>
</dbReference>
<dbReference type="Gene3D" id="1.10.150.20">
    <property type="entry name" value="5' to 3' exonuclease, C-terminal subdomain"/>
    <property type="match status" value="1"/>
</dbReference>
<evidence type="ECO:0000256" key="4">
    <source>
        <dbReference type="ARBA" id="ARBA00022679"/>
    </source>
</evidence>
<dbReference type="GO" id="GO:0019083">
    <property type="term" value="P:viral transcription"/>
    <property type="evidence" value="ECO:0007669"/>
    <property type="project" value="UniProtKB-KW"/>
</dbReference>
<comment type="function">
    <text evidence="9">DNA-dependent RNA polymerase catalyzes the transcription of DNA into RNA using the four ribonucleoside triphosphates as substrates.</text>
</comment>
<evidence type="ECO:0000259" key="10">
    <source>
        <dbReference type="SMART" id="SM01311"/>
    </source>
</evidence>
<name>A0A068Q5R3_9CAUD</name>
<dbReference type="GO" id="GO:0006351">
    <property type="term" value="P:DNA-templated transcription"/>
    <property type="evidence" value="ECO:0007669"/>
    <property type="project" value="InterPro"/>
</dbReference>
<dbReference type="EMBL" id="AB920995">
    <property type="protein sequence ID" value="BAP15831.1"/>
    <property type="molecule type" value="Genomic_DNA"/>
</dbReference>
<evidence type="ECO:0000256" key="2">
    <source>
        <dbReference type="ARBA" id="ARBA00012418"/>
    </source>
</evidence>
<keyword evidence="6 9" id="KW-0804">Transcription</keyword>
<dbReference type="Gene3D" id="1.10.287.280">
    <property type="match status" value="1"/>
</dbReference>
<dbReference type="InterPro" id="IPR037159">
    <property type="entry name" value="RNA_POL_N_sf"/>
</dbReference>
<keyword evidence="7" id="KW-1195">Viral transcription</keyword>
<evidence type="ECO:0000256" key="9">
    <source>
        <dbReference type="RuleBase" id="RU003805"/>
    </source>
</evidence>
<organism evidence="11 12">
    <name type="scientific">Ralstonia phage RSJ2</name>
    <dbReference type="NCBI Taxonomy" id="1481785"/>
    <lineage>
        <taxon>Viruses</taxon>
        <taxon>Duplodnaviria</taxon>
        <taxon>Heunggongvirae</taxon>
        <taxon>Uroviricota</taxon>
        <taxon>Caudoviricetes</taxon>
        <taxon>Autographivirales</taxon>
        <taxon>Autonotataviridae</taxon>
        <taxon>Risjevirus</taxon>
        <taxon>Risjevirus RSJ2</taxon>
    </lineage>
</organism>
<evidence type="ECO:0000256" key="6">
    <source>
        <dbReference type="ARBA" id="ARBA00023163"/>
    </source>
</evidence>
<keyword evidence="3 9" id="KW-0240">DNA-directed RNA polymerase</keyword>
<sequence length="820" mass="92877">MNQVELEQEIRQAGRDRARRMMERNEEAGRADNNAYANVLYRRYLLPLIDLIREGRKGAGKAGRRAAHVALLEPLDESVAAMIAVRATLTALMVKGEAQARAVGRNIGLAVQRELALSLFSVDQPDLYWEITADLDRRHSKSQNHRYNALVSSAKTAGVDIPDWGPQGREQLGLWMLEQLRSLNMVDITLAHTGGTLRGGGSKSEYLIDLTPEARGVINQVKDLVEVTTPYHLPFIEQPKDWVTFDNGGYHTNEMRAQLPYCVNLQRARRAVRDEYRNNPALTEQMRGAINKLQSVPWQINRDMLAAIKDIAQHLDTDEIVKQAEIPKPKKPEWLSDDHDKASMTPDQLEQFTDWKRLMREWYTDMKLRGTKWGRFYTARRLADKFAEYDSIYFLYQADFRGRLYAITTGLSPQGSDLSKALLRFARGEPLDTSDAVRWFKINIANKFGVDKVPYDDRIKWVDDNDQFLRAMGSDCLSHRGWMEADCPLQFLACCMEYARWRDNPTGFLSHIPVGLDGSCNGLQHFSAMLRDEVGGKATNLLPGDRPNDIYGQVAGVTQKRLEQIDPAKLKEKEVSICARWVAHGINRSIVKRSVMTLPYGSTRFSSGDYIAKDYLQHGKAVEFSKPEYQQAANFLSFRVWDSIGEVVVAARSAMDWLQKSAVSVIRGVHGGEPLQQIEWDTPSGFRVFQVYDENDIVVINSKLMGGCRIKVGSYSDRPAVNHHKNGLSPNFVHSMDASHLTICTLACPELDLAMIHDDYGTHAKHAQTLFTRIRETFVRMYEENDPLAQFASRYPGLAAVPPRGSLDLRQVLASPYFFG</sequence>
<proteinExistence type="inferred from homology"/>
<keyword evidence="5 9" id="KW-0548">Nucleotidyltransferase</keyword>
<dbReference type="PANTHER" id="PTHR10102:SF0">
    <property type="entry name" value="DNA-DIRECTED RNA POLYMERASE, MITOCHONDRIAL"/>
    <property type="match status" value="1"/>
</dbReference>
<dbReference type="InterPro" id="IPR029262">
    <property type="entry name" value="RPOL_N"/>
</dbReference>
<dbReference type="RefSeq" id="YP_009216563.1">
    <property type="nucleotide sequence ID" value="NC_028988.1"/>
</dbReference>
<dbReference type="Pfam" id="PF14700">
    <property type="entry name" value="RPOL_N"/>
    <property type="match status" value="1"/>
</dbReference>
<dbReference type="InterPro" id="IPR002092">
    <property type="entry name" value="DNA-dir_Rpol_phage-type"/>
</dbReference>
<dbReference type="GeneID" id="26642946"/>
<dbReference type="Proteomes" id="UP000027493">
    <property type="component" value="Segment"/>
</dbReference>
<dbReference type="SUPFAM" id="SSF56672">
    <property type="entry name" value="DNA/RNA polymerases"/>
    <property type="match status" value="1"/>
</dbReference>
<comment type="catalytic activity">
    <reaction evidence="8 9">
        <text>RNA(n) + a ribonucleoside 5'-triphosphate = RNA(n+1) + diphosphate</text>
        <dbReference type="Rhea" id="RHEA:21248"/>
        <dbReference type="Rhea" id="RHEA-COMP:14527"/>
        <dbReference type="Rhea" id="RHEA-COMP:17342"/>
        <dbReference type="ChEBI" id="CHEBI:33019"/>
        <dbReference type="ChEBI" id="CHEBI:61557"/>
        <dbReference type="ChEBI" id="CHEBI:140395"/>
        <dbReference type="EC" id="2.7.7.6"/>
    </reaction>
</comment>
<evidence type="ECO:0000256" key="1">
    <source>
        <dbReference type="ARBA" id="ARBA00009493"/>
    </source>
</evidence>
<evidence type="ECO:0000256" key="3">
    <source>
        <dbReference type="ARBA" id="ARBA00022478"/>
    </source>
</evidence>
<keyword evidence="4 9" id="KW-0808">Transferase</keyword>